<dbReference type="PANTHER" id="PTHR46333">
    <property type="entry name" value="CYTOKINESIS PROTEIN 3"/>
    <property type="match status" value="1"/>
</dbReference>
<dbReference type="Gene3D" id="3.10.620.30">
    <property type="match status" value="1"/>
</dbReference>
<name>A0A5D4RRJ5_9BACI</name>
<evidence type="ECO:0000313" key="3">
    <source>
        <dbReference type="EMBL" id="TYS52152.1"/>
    </source>
</evidence>
<dbReference type="AlphaFoldDB" id="A0A5D4RRJ5"/>
<evidence type="ECO:0000259" key="2">
    <source>
        <dbReference type="SMART" id="SM00460"/>
    </source>
</evidence>
<proteinExistence type="predicted"/>
<dbReference type="Proteomes" id="UP000322139">
    <property type="component" value="Unassembled WGS sequence"/>
</dbReference>
<dbReference type="Pfam" id="PF01841">
    <property type="entry name" value="Transglut_core"/>
    <property type="match status" value="1"/>
</dbReference>
<gene>
    <name evidence="3" type="ORF">FZD51_01570</name>
</gene>
<dbReference type="SUPFAM" id="SSF54001">
    <property type="entry name" value="Cysteine proteinases"/>
    <property type="match status" value="1"/>
</dbReference>
<evidence type="ECO:0000313" key="4">
    <source>
        <dbReference type="Proteomes" id="UP000322139"/>
    </source>
</evidence>
<sequence>MSEEESMKVYKRRYLLLSSILSSFLIISACSNTEADKDKTQAAQQEENKYEKLAKDQNKESELEPIELTSYSEEVGLELKEPVYKEFTVNEKAVIEGTIEKSASLKSDFVWIKVHAAEEGPAGSEHEYYTAIEDGKFKQELHFFNGEGEYQIKVQIPSMDQENYYYDTASFTVHNVNPQIVRDVTYTPFGQEDEISLDLKSSYVEENEIFQLEGDAGKLGDNDTIMIKLNKDSDTWTHVLPVEQGKFAYDVPLLYGKGVHKLEVLVPDKERENYYQTATTLLIDNQSDRTMKPIEYYEAYRERGVTLESPQFGGEESNDEYTVKGKIAPEADFGPETTHIYVSTKKGEDEALDVIPVEDFEFDGSFYLRFGPGTYEVTLSVPEIKEENSDSFRYYGFASFEVEADSEDKRDLLPSRGVESEAPEIQSLAGKLTTGKSTDKEKIKAIYEYVAKNVSYDVSKYENSTFSWDDSALKTLEMKTGVCQDYAYLATALLRASGIEARIIEGTARGGFWPSNHAWVEAKANGSWIVMDPTWGAGYIQNDKFVAKYTDKYFEPNPAELEKTHTRKGVTY</sequence>
<dbReference type="SMART" id="SM00460">
    <property type="entry name" value="TGc"/>
    <property type="match status" value="1"/>
</dbReference>
<protein>
    <submittedName>
        <fullName evidence="3">Transglutaminase domain-containing protein</fullName>
    </submittedName>
</protein>
<organism evidence="3 4">
    <name type="scientific">Bacillus infantis</name>
    <dbReference type="NCBI Taxonomy" id="324767"/>
    <lineage>
        <taxon>Bacteria</taxon>
        <taxon>Bacillati</taxon>
        <taxon>Bacillota</taxon>
        <taxon>Bacilli</taxon>
        <taxon>Bacillales</taxon>
        <taxon>Bacillaceae</taxon>
        <taxon>Bacillus</taxon>
    </lineage>
</organism>
<comment type="caution">
    <text evidence="3">The sequence shown here is derived from an EMBL/GenBank/DDBJ whole genome shotgun (WGS) entry which is preliminary data.</text>
</comment>
<dbReference type="PANTHER" id="PTHR46333:SF2">
    <property type="entry name" value="CYTOKINESIS PROTEIN 3"/>
    <property type="match status" value="1"/>
</dbReference>
<reference evidence="3 4" key="1">
    <citation type="submission" date="2019-08" db="EMBL/GenBank/DDBJ databases">
        <title>Bacillus genomes from the desert of Cuatro Cienegas, Coahuila.</title>
        <authorList>
            <person name="Olmedo-Alvarez G."/>
        </authorList>
    </citation>
    <scope>NUCLEOTIDE SEQUENCE [LARGE SCALE GENOMIC DNA]</scope>
    <source>
        <strain evidence="3 4">CH446_14T</strain>
    </source>
</reference>
<dbReference type="EMBL" id="VTER01000001">
    <property type="protein sequence ID" value="TYS52152.1"/>
    <property type="molecule type" value="Genomic_DNA"/>
</dbReference>
<dbReference type="GO" id="GO:0005737">
    <property type="term" value="C:cytoplasm"/>
    <property type="evidence" value="ECO:0007669"/>
    <property type="project" value="TreeGrafter"/>
</dbReference>
<dbReference type="InterPro" id="IPR002931">
    <property type="entry name" value="Transglutaminase-like"/>
</dbReference>
<accession>A0A5D4RRJ5</accession>
<feature type="domain" description="Transglutaminase-like" evidence="2">
    <location>
        <begin position="475"/>
        <end position="535"/>
    </location>
</feature>
<dbReference type="InterPro" id="IPR052557">
    <property type="entry name" value="CAP/Cytokinesis_protein"/>
</dbReference>
<feature type="region of interest" description="Disordered" evidence="1">
    <location>
        <begin position="36"/>
        <end position="58"/>
    </location>
</feature>
<dbReference type="InterPro" id="IPR038765">
    <property type="entry name" value="Papain-like_cys_pep_sf"/>
</dbReference>
<evidence type="ECO:0000256" key="1">
    <source>
        <dbReference type="SAM" id="MobiDB-lite"/>
    </source>
</evidence>